<dbReference type="SUPFAM" id="SSF110083">
    <property type="entry name" value="Peptidylarginine deiminase Pad4, middle domain"/>
    <property type="match status" value="1"/>
</dbReference>
<dbReference type="GO" id="GO:0004668">
    <property type="term" value="F:protein-arginine deiminase activity"/>
    <property type="evidence" value="ECO:0007669"/>
    <property type="project" value="InterPro"/>
</dbReference>
<dbReference type="AlphaFoldDB" id="A0A9P8VU70"/>
<dbReference type="InterPro" id="IPR036556">
    <property type="entry name" value="PAD_central_sf"/>
</dbReference>
<dbReference type="EMBL" id="JAGPYM010000042">
    <property type="protein sequence ID" value="KAH6874075.1"/>
    <property type="molecule type" value="Genomic_DNA"/>
</dbReference>
<dbReference type="GO" id="GO:0005509">
    <property type="term" value="F:calcium ion binding"/>
    <property type="evidence" value="ECO:0007669"/>
    <property type="project" value="InterPro"/>
</dbReference>
<dbReference type="InterPro" id="IPR004303">
    <property type="entry name" value="PAD"/>
</dbReference>
<organism evidence="3 4">
    <name type="scientific">Thelonectria olida</name>
    <dbReference type="NCBI Taxonomy" id="1576542"/>
    <lineage>
        <taxon>Eukaryota</taxon>
        <taxon>Fungi</taxon>
        <taxon>Dikarya</taxon>
        <taxon>Ascomycota</taxon>
        <taxon>Pezizomycotina</taxon>
        <taxon>Sordariomycetes</taxon>
        <taxon>Hypocreomycetidae</taxon>
        <taxon>Hypocreales</taxon>
        <taxon>Nectriaceae</taxon>
        <taxon>Thelonectria</taxon>
    </lineage>
</organism>
<dbReference type="SUPFAM" id="SSF55909">
    <property type="entry name" value="Pentein"/>
    <property type="match status" value="1"/>
</dbReference>
<comment type="caution">
    <text evidence="3">The sequence shown here is derived from an EMBL/GenBank/DDBJ whole genome shotgun (WGS) entry which is preliminary data.</text>
</comment>
<evidence type="ECO:0000256" key="1">
    <source>
        <dbReference type="SAM" id="SignalP"/>
    </source>
</evidence>
<gene>
    <name evidence="3" type="ORF">B0T10DRAFT_588293</name>
</gene>
<dbReference type="InterPro" id="IPR013530">
    <property type="entry name" value="PAD_C"/>
</dbReference>
<evidence type="ECO:0000313" key="4">
    <source>
        <dbReference type="Proteomes" id="UP000777438"/>
    </source>
</evidence>
<evidence type="ECO:0000313" key="3">
    <source>
        <dbReference type="EMBL" id="KAH6874075.1"/>
    </source>
</evidence>
<feature type="domain" description="Protein-arginine deiminase C-terminal" evidence="2">
    <location>
        <begin position="201"/>
        <end position="616"/>
    </location>
</feature>
<evidence type="ECO:0000259" key="2">
    <source>
        <dbReference type="Pfam" id="PF03068"/>
    </source>
</evidence>
<keyword evidence="1" id="KW-0732">Signal</keyword>
<dbReference type="Gene3D" id="3.75.10.10">
    <property type="entry name" value="L-arginine/glycine Amidinotransferase, Chain A"/>
    <property type="match status" value="1"/>
</dbReference>
<dbReference type="GO" id="GO:0005737">
    <property type="term" value="C:cytoplasm"/>
    <property type="evidence" value="ECO:0007669"/>
    <property type="project" value="InterPro"/>
</dbReference>
<protein>
    <recommendedName>
        <fullName evidence="2">Protein-arginine deiminase C-terminal domain-containing protein</fullName>
    </recommendedName>
</protein>
<accession>A0A9P8VU70</accession>
<name>A0A9P8VU70_9HYPO</name>
<dbReference type="OrthoDB" id="5102063at2759"/>
<dbReference type="Proteomes" id="UP000777438">
    <property type="component" value="Unassembled WGS sequence"/>
</dbReference>
<reference evidence="3 4" key="1">
    <citation type="journal article" date="2021" name="Nat. Commun.">
        <title>Genetic determinants of endophytism in the Arabidopsis root mycobiome.</title>
        <authorList>
            <person name="Mesny F."/>
            <person name="Miyauchi S."/>
            <person name="Thiergart T."/>
            <person name="Pickel B."/>
            <person name="Atanasova L."/>
            <person name="Karlsson M."/>
            <person name="Huettel B."/>
            <person name="Barry K.W."/>
            <person name="Haridas S."/>
            <person name="Chen C."/>
            <person name="Bauer D."/>
            <person name="Andreopoulos W."/>
            <person name="Pangilinan J."/>
            <person name="LaButti K."/>
            <person name="Riley R."/>
            <person name="Lipzen A."/>
            <person name="Clum A."/>
            <person name="Drula E."/>
            <person name="Henrissat B."/>
            <person name="Kohler A."/>
            <person name="Grigoriev I.V."/>
            <person name="Martin F.M."/>
            <person name="Hacquard S."/>
        </authorList>
    </citation>
    <scope>NUCLEOTIDE SEQUENCE [LARGE SCALE GENOMIC DNA]</scope>
    <source>
        <strain evidence="3 4">MPI-CAGE-CH-0241</strain>
    </source>
</reference>
<feature type="signal peptide" evidence="1">
    <location>
        <begin position="1"/>
        <end position="24"/>
    </location>
</feature>
<sequence>MLQPSRFFALALAFQAGFVAPAVAALKPDIRADTNRDGVVDVEGDSDVAGKAFWTAQRGAIYLPNVGDKHRRCPNTDLNDVPLSNDELAYCSDGSGHLLLAPEYVAPLRTMPMNVSDDATAHVFATPRAAYERVRIFLLENLSEPNTTSSWRHVDQQLFFNATQLRTGLTLGIDGREFVKDASVWDGTVTVRFEVTDGTEIARDEVALKVAPVLTHHHLQRVETIVSTAANESNPIQQYFVSQLDDARDIVGVEDPLLLFNQSSDIWAQDILEPAYASMPGPRGPIAIRIMMRSAQSTRTGGRQIFEQLRGPGVGGFQPGSSTGTGFGYNTIDSYGNVETIPPHRSKRGVLYKAGRVIFGKHWDMMTSQPVRDLLYGQGVQSPLVLETGWLVVGHVDEFVQFLPYDNELGFTIGIADTRSALEILEKAKTDGHGDAPVISFDESQVESFGYEYPIENLNMTILDALENTTFIESNAYAQKHIDANLDILLSEVPLDREDVIRVPVLYHDVSGAPPFVRPDGLAVYWAPVTKDERQLVSFTPGAVNGIVIGHQYLSPKQWGPVVNGVDVFAEKVVAAYAKAGMNVTFIDDYLSHHLSSGEVHCGSNTLRQTDIAWWE</sequence>
<dbReference type="PANTHER" id="PTHR10837:SF8">
    <property type="entry name" value="PROTEIN-ARGININE DEIMINASE"/>
    <property type="match status" value="1"/>
</dbReference>
<dbReference type="PANTHER" id="PTHR10837">
    <property type="entry name" value="PEPTIDYLARGININE DEIMINASE"/>
    <property type="match status" value="1"/>
</dbReference>
<dbReference type="Pfam" id="PF03068">
    <property type="entry name" value="PAD"/>
    <property type="match status" value="1"/>
</dbReference>
<feature type="chain" id="PRO_5040297923" description="Protein-arginine deiminase C-terminal domain-containing protein" evidence="1">
    <location>
        <begin position="25"/>
        <end position="616"/>
    </location>
</feature>
<keyword evidence="4" id="KW-1185">Reference proteome</keyword>
<proteinExistence type="predicted"/>